<protein>
    <submittedName>
        <fullName evidence="3">Putative permease, DMT superfamily</fullName>
    </submittedName>
</protein>
<dbReference type="AlphaFoldDB" id="S9R0S2"/>
<dbReference type="Pfam" id="PF00892">
    <property type="entry name" value="EamA"/>
    <property type="match status" value="1"/>
</dbReference>
<proteinExistence type="predicted"/>
<dbReference type="InterPro" id="IPR037185">
    <property type="entry name" value="EmrE-like"/>
</dbReference>
<keyword evidence="1" id="KW-0812">Transmembrane</keyword>
<evidence type="ECO:0000256" key="1">
    <source>
        <dbReference type="SAM" id="Phobius"/>
    </source>
</evidence>
<dbReference type="PANTHER" id="PTHR22911">
    <property type="entry name" value="ACYL-MALONYL CONDENSING ENZYME-RELATED"/>
    <property type="match status" value="1"/>
</dbReference>
<keyword evidence="1" id="KW-1133">Transmembrane helix</keyword>
<keyword evidence="1" id="KW-0472">Membrane</keyword>
<name>S9R0S2_9RHOB</name>
<dbReference type="EMBL" id="AOLV01000008">
    <property type="protein sequence ID" value="EPX87241.1"/>
    <property type="molecule type" value="Genomic_DNA"/>
</dbReference>
<dbReference type="STRING" id="1123069.ruthe_00639"/>
<dbReference type="HOGENOM" id="CLU_1011521_0_0_5"/>
<gene>
    <name evidence="3" type="ORF">ruthe_00639</name>
</gene>
<accession>S9R0S2</accession>
<feature type="transmembrane region" description="Helical" evidence="1">
    <location>
        <begin position="152"/>
        <end position="171"/>
    </location>
</feature>
<feature type="transmembrane region" description="Helical" evidence="1">
    <location>
        <begin position="99"/>
        <end position="119"/>
    </location>
</feature>
<dbReference type="InterPro" id="IPR000620">
    <property type="entry name" value="EamA_dom"/>
</dbReference>
<evidence type="ECO:0000313" key="4">
    <source>
        <dbReference type="Proteomes" id="UP000015346"/>
    </source>
</evidence>
<organism evidence="3 4">
    <name type="scientific">Rubellimicrobium thermophilum DSM 16684</name>
    <dbReference type="NCBI Taxonomy" id="1123069"/>
    <lineage>
        <taxon>Bacteria</taxon>
        <taxon>Pseudomonadati</taxon>
        <taxon>Pseudomonadota</taxon>
        <taxon>Alphaproteobacteria</taxon>
        <taxon>Rhodobacterales</taxon>
        <taxon>Roseobacteraceae</taxon>
        <taxon>Rubellimicrobium</taxon>
    </lineage>
</organism>
<evidence type="ECO:0000313" key="3">
    <source>
        <dbReference type="EMBL" id="EPX87241.1"/>
    </source>
</evidence>
<feature type="transmembrane region" description="Helical" evidence="1">
    <location>
        <begin position="126"/>
        <end position="146"/>
    </location>
</feature>
<feature type="transmembrane region" description="Helical" evidence="1">
    <location>
        <begin position="208"/>
        <end position="225"/>
    </location>
</feature>
<feature type="transmembrane region" description="Helical" evidence="1">
    <location>
        <begin position="38"/>
        <end position="56"/>
    </location>
</feature>
<sequence length="275" mass="28103">MAGAGQTGCRMSLPEQRAGGVGARLGAGRGDEHASPTGIGLILAAGVLWSLQGLFIRQIGTAGPWAILFWRSLGMIPVLAGFLVWRAGGGSPLPALRRAGLAGVMGGLALVAAFAGAIVALQSTTVANAVFLFAASPILAALLGLLVLGERVAAATGAAIAAALAGIFLMMREGLAAGAALGNGAALLSALGFAAFTVALRLGRLHDTLPTVLLGAVFAMLAGRWRPCCRISRCACRCRMCCGLSGWGRSRCRAAWSSTRWAAARFPRPRRRSCP</sequence>
<reference evidence="3 4" key="1">
    <citation type="journal article" date="2013" name="Stand. Genomic Sci.">
        <title>Genome sequence of the reddish-pigmented Rubellimicrobium thermophilum type strain (DSM 16684(T)), a member of the Roseobacter clade.</title>
        <authorList>
            <person name="Fiebig A."/>
            <person name="Riedel T."/>
            <person name="Gronow S."/>
            <person name="Petersen J."/>
            <person name="Klenk H.P."/>
            <person name="Goker M."/>
        </authorList>
    </citation>
    <scope>NUCLEOTIDE SEQUENCE [LARGE SCALE GENOMIC DNA]</scope>
    <source>
        <strain evidence="3 4">DSM 16684</strain>
    </source>
</reference>
<evidence type="ECO:0000259" key="2">
    <source>
        <dbReference type="Pfam" id="PF00892"/>
    </source>
</evidence>
<comment type="caution">
    <text evidence="3">The sequence shown here is derived from an EMBL/GenBank/DDBJ whole genome shotgun (WGS) entry which is preliminary data.</text>
</comment>
<dbReference type="GO" id="GO:0016020">
    <property type="term" value="C:membrane"/>
    <property type="evidence" value="ECO:0007669"/>
    <property type="project" value="InterPro"/>
</dbReference>
<feature type="domain" description="EamA" evidence="2">
    <location>
        <begin position="37"/>
        <end position="171"/>
    </location>
</feature>
<dbReference type="Proteomes" id="UP000015346">
    <property type="component" value="Unassembled WGS sequence"/>
</dbReference>
<feature type="transmembrane region" description="Helical" evidence="1">
    <location>
        <begin position="183"/>
        <end position="202"/>
    </location>
</feature>
<dbReference type="SUPFAM" id="SSF103481">
    <property type="entry name" value="Multidrug resistance efflux transporter EmrE"/>
    <property type="match status" value="1"/>
</dbReference>
<feature type="transmembrane region" description="Helical" evidence="1">
    <location>
        <begin position="68"/>
        <end position="87"/>
    </location>
</feature>
<keyword evidence="4" id="KW-1185">Reference proteome</keyword>
<dbReference type="PATRIC" id="fig|1123069.3.peg.606"/>